<dbReference type="InterPro" id="IPR043128">
    <property type="entry name" value="Rev_trsase/Diguanyl_cyclase"/>
</dbReference>
<organism evidence="9 10">
    <name type="scientific">Domibacillus aminovorans</name>
    <dbReference type="NCBI Taxonomy" id="29332"/>
    <lineage>
        <taxon>Bacteria</taxon>
        <taxon>Bacillati</taxon>
        <taxon>Bacillota</taxon>
        <taxon>Bacilli</taxon>
        <taxon>Bacillales</taxon>
        <taxon>Bacillaceae</taxon>
        <taxon>Domibacillus</taxon>
    </lineage>
</organism>
<dbReference type="Pfam" id="PF02743">
    <property type="entry name" value="dCache_1"/>
    <property type="match status" value="1"/>
</dbReference>
<reference evidence="9 10" key="1">
    <citation type="submission" date="2016-01" db="EMBL/GenBank/DDBJ databases">
        <title>Investigation of taxonomic status of Bacillus aminovorans.</title>
        <authorList>
            <person name="Verma A."/>
            <person name="Pal Y."/>
            <person name="Krishnamurthi S."/>
        </authorList>
    </citation>
    <scope>NUCLEOTIDE SEQUENCE [LARGE SCALE GENOMIC DNA]</scope>
    <source>
        <strain evidence="9 10">DSM 4337</strain>
    </source>
</reference>
<evidence type="ECO:0000313" key="9">
    <source>
        <dbReference type="EMBL" id="OAH54815.1"/>
    </source>
</evidence>
<dbReference type="GO" id="GO:0005886">
    <property type="term" value="C:plasma membrane"/>
    <property type="evidence" value="ECO:0007669"/>
    <property type="project" value="UniProtKB-SubCell"/>
</dbReference>
<dbReference type="InterPro" id="IPR033479">
    <property type="entry name" value="dCache_1"/>
</dbReference>
<feature type="domain" description="Cache" evidence="8">
    <location>
        <begin position="11"/>
        <end position="151"/>
    </location>
</feature>
<keyword evidence="3 7" id="KW-0812">Transmembrane</keyword>
<keyword evidence="2" id="KW-1003">Cell membrane</keyword>
<dbReference type="Gene3D" id="3.30.70.270">
    <property type="match status" value="1"/>
</dbReference>
<comment type="caution">
    <text evidence="9">The sequence shown here is derived from an EMBL/GenBank/DDBJ whole genome shotgun (WGS) entry which is preliminary data.</text>
</comment>
<dbReference type="Gene3D" id="3.30.450.20">
    <property type="entry name" value="PAS domain"/>
    <property type="match status" value="1"/>
</dbReference>
<sequence length="291" mass="33206">MEYDLIENSEASMLNVADHDYFQAAIAGHTFVTGVTEHRTDHEPVVLFSAPIWNELNDIDGIIVGTAALHTLRSIINTLQLGETGHLYLTDPSRLVLSRTDETSPLTLSDTDVFKHARLDEPQLNSYENAAGDTVIGQYLWIHNGKWLLIGEMDTTEMNIEFWHSLFVIGGILLFVFLIAFVVIRLLIQQIIFPIDKLLEGTVILRLGNYNHRISDQVHDESLDEFKALHSAYNEMARSLDREFSLRQQAEKELRQANERLKQLSFSDSLTGIGNRRYFDEVLERSFKESA</sequence>
<evidence type="ECO:0000256" key="2">
    <source>
        <dbReference type="ARBA" id="ARBA00022475"/>
    </source>
</evidence>
<evidence type="ECO:0000256" key="5">
    <source>
        <dbReference type="ARBA" id="ARBA00023136"/>
    </source>
</evidence>
<dbReference type="Gene3D" id="6.10.340.10">
    <property type="match status" value="1"/>
</dbReference>
<evidence type="ECO:0000256" key="3">
    <source>
        <dbReference type="ARBA" id="ARBA00022692"/>
    </source>
</evidence>
<feature type="transmembrane region" description="Helical" evidence="7">
    <location>
        <begin position="162"/>
        <end position="188"/>
    </location>
</feature>
<keyword evidence="6" id="KW-0175">Coiled coil</keyword>
<evidence type="ECO:0000259" key="8">
    <source>
        <dbReference type="Pfam" id="PF02743"/>
    </source>
</evidence>
<accession>A0A177KPI3</accession>
<gene>
    <name evidence="9" type="ORF">AWH48_09545</name>
</gene>
<evidence type="ECO:0000256" key="6">
    <source>
        <dbReference type="SAM" id="Coils"/>
    </source>
</evidence>
<name>A0A177KPI3_9BACI</name>
<dbReference type="OrthoDB" id="9759607at2"/>
<dbReference type="Proteomes" id="UP000077271">
    <property type="component" value="Unassembled WGS sequence"/>
</dbReference>
<keyword evidence="4 7" id="KW-1133">Transmembrane helix</keyword>
<proteinExistence type="predicted"/>
<evidence type="ECO:0000256" key="7">
    <source>
        <dbReference type="SAM" id="Phobius"/>
    </source>
</evidence>
<evidence type="ECO:0000256" key="4">
    <source>
        <dbReference type="ARBA" id="ARBA00022989"/>
    </source>
</evidence>
<dbReference type="EMBL" id="LQWZ01000033">
    <property type="protein sequence ID" value="OAH54815.1"/>
    <property type="molecule type" value="Genomic_DNA"/>
</dbReference>
<protein>
    <recommendedName>
        <fullName evidence="8">Cache domain-containing protein</fullName>
    </recommendedName>
</protein>
<evidence type="ECO:0000313" key="10">
    <source>
        <dbReference type="Proteomes" id="UP000077271"/>
    </source>
</evidence>
<comment type="subcellular location">
    <subcellularLocation>
        <location evidence="1">Cell membrane</location>
        <topology evidence="1">Multi-pass membrane protein</topology>
    </subcellularLocation>
</comment>
<feature type="coiled-coil region" evidence="6">
    <location>
        <begin position="240"/>
        <end position="267"/>
    </location>
</feature>
<dbReference type="AlphaFoldDB" id="A0A177KPI3"/>
<keyword evidence="5 7" id="KW-0472">Membrane</keyword>
<evidence type="ECO:0000256" key="1">
    <source>
        <dbReference type="ARBA" id="ARBA00004651"/>
    </source>
</evidence>